<evidence type="ECO:0000259" key="3">
    <source>
        <dbReference type="Pfam" id="PF17782"/>
    </source>
</evidence>
<dbReference type="PANTHER" id="PTHR43022">
    <property type="entry name" value="PROTEIN SMF"/>
    <property type="match status" value="1"/>
</dbReference>
<evidence type="ECO:0000256" key="1">
    <source>
        <dbReference type="ARBA" id="ARBA00006525"/>
    </source>
</evidence>
<dbReference type="Pfam" id="PF02481">
    <property type="entry name" value="DNA_processg_A"/>
    <property type="match status" value="1"/>
</dbReference>
<comment type="similarity">
    <text evidence="1">Belongs to the DprA/Smf family.</text>
</comment>
<evidence type="ECO:0000313" key="5">
    <source>
        <dbReference type="Proteomes" id="UP000008495"/>
    </source>
</evidence>
<evidence type="ECO:0000313" key="4">
    <source>
        <dbReference type="EMBL" id="GAB76557.1"/>
    </source>
</evidence>
<evidence type="ECO:0000259" key="2">
    <source>
        <dbReference type="Pfam" id="PF02481"/>
    </source>
</evidence>
<dbReference type="AlphaFoldDB" id="K6W435"/>
<dbReference type="Pfam" id="PF17782">
    <property type="entry name" value="WHD_DprA"/>
    <property type="match status" value="1"/>
</dbReference>
<dbReference type="SUPFAM" id="SSF102405">
    <property type="entry name" value="MCP/YpsA-like"/>
    <property type="match status" value="1"/>
</dbReference>
<reference evidence="4 5" key="1">
    <citation type="submission" date="2012-08" db="EMBL/GenBank/DDBJ databases">
        <title>Whole genome shotgun sequence of Austwickia chelonae NBRC 105200.</title>
        <authorList>
            <person name="Yoshida I."/>
            <person name="Hosoyama A."/>
            <person name="Tsuchikane K."/>
            <person name="Katsumata H."/>
            <person name="Ando Y."/>
            <person name="Ohji S."/>
            <person name="Hamada M."/>
            <person name="Tamura T."/>
            <person name="Yamazoe A."/>
            <person name="Yamazaki S."/>
            <person name="Fujita N."/>
        </authorList>
    </citation>
    <scope>NUCLEOTIDE SEQUENCE [LARGE SCALE GENOMIC DNA]</scope>
    <source>
        <strain evidence="4 5">NBRC 105200</strain>
    </source>
</reference>
<feature type="domain" description="Smf/DprA SLOG" evidence="2">
    <location>
        <begin position="111"/>
        <end position="322"/>
    </location>
</feature>
<keyword evidence="5" id="KW-1185">Reference proteome</keyword>
<dbReference type="Gene3D" id="3.40.50.450">
    <property type="match status" value="1"/>
</dbReference>
<proteinExistence type="inferred from homology"/>
<feature type="domain" description="DprA winged helix" evidence="3">
    <location>
        <begin position="335"/>
        <end position="393"/>
    </location>
</feature>
<dbReference type="PANTHER" id="PTHR43022:SF1">
    <property type="entry name" value="PROTEIN SMF"/>
    <property type="match status" value="1"/>
</dbReference>
<dbReference type="InterPro" id="IPR036388">
    <property type="entry name" value="WH-like_DNA-bd_sf"/>
</dbReference>
<organism evidence="4 5">
    <name type="scientific">Austwickia chelonae NBRC 105200</name>
    <dbReference type="NCBI Taxonomy" id="1184607"/>
    <lineage>
        <taxon>Bacteria</taxon>
        <taxon>Bacillati</taxon>
        <taxon>Actinomycetota</taxon>
        <taxon>Actinomycetes</taxon>
        <taxon>Micrococcales</taxon>
        <taxon>Dermatophilaceae</taxon>
        <taxon>Austwickia</taxon>
    </lineage>
</organism>
<dbReference type="OrthoDB" id="9785707at2"/>
<protein>
    <submittedName>
        <fullName evidence="4">DNA processing protein</fullName>
    </submittedName>
</protein>
<dbReference type="InterPro" id="IPR041614">
    <property type="entry name" value="DprA_WH"/>
</dbReference>
<dbReference type="InterPro" id="IPR057666">
    <property type="entry name" value="DrpA_SLOG"/>
</dbReference>
<dbReference type="eggNOG" id="COG0758">
    <property type="taxonomic scope" value="Bacteria"/>
</dbReference>
<dbReference type="InterPro" id="IPR003488">
    <property type="entry name" value="DprA"/>
</dbReference>
<dbReference type="NCBIfam" id="TIGR00732">
    <property type="entry name" value="dprA"/>
    <property type="match status" value="1"/>
</dbReference>
<dbReference type="RefSeq" id="WP_006501307.1">
    <property type="nucleotide sequence ID" value="NZ_BAGZ01000001.1"/>
</dbReference>
<comment type="caution">
    <text evidence="4">The sequence shown here is derived from an EMBL/GenBank/DDBJ whole genome shotgun (WGS) entry which is preliminary data.</text>
</comment>
<sequence length="399" mass="41621">MNGISLPLDLPAEALPGLPPAGPDGDPWPAWPQNWGRRPGDEREARAAWARIAEPGDAKAHRLISSYGAFAALRMLPSLPEGAEDGRFSARLSTLDLDADLGRIGQLGGRVVIPDDPEWPQGLNDLERPPYILWVRGPLHLREVCRRSVAVVGARASTSYGENHAAELSAGLAERGFAIVSGAACGIDAAAHRGTLAVGGSTIAVLAGGVDRPYPAMHTGLIGEIARSGAVISETPPGAAPMRQRFLLRNRIIAAMAAGTVVVEAGLRSGSRNTAGTASSLHRPVMAVPGPVTSMASAGCHEMVRSGMATLVTDAAEVAEEVGQIGVDLAPERRAPDRPGDGLDELSRRVLDALSPRRSLGLAALTGEGGLSPSEVRSALGRLSLEGLATQDPWGWRRT</sequence>
<dbReference type="Proteomes" id="UP000008495">
    <property type="component" value="Unassembled WGS sequence"/>
</dbReference>
<accession>K6W435</accession>
<gene>
    <name evidence="4" type="primary">dprA</name>
    <name evidence="4" type="ORF">AUCHE_01_01190</name>
</gene>
<dbReference type="Gene3D" id="1.10.10.10">
    <property type="entry name" value="Winged helix-like DNA-binding domain superfamily/Winged helix DNA-binding domain"/>
    <property type="match status" value="1"/>
</dbReference>
<dbReference type="EMBL" id="BAGZ01000001">
    <property type="protein sequence ID" value="GAB76557.1"/>
    <property type="molecule type" value="Genomic_DNA"/>
</dbReference>
<name>K6W435_9MICO</name>
<dbReference type="STRING" id="100225.SAMN05421595_1686"/>
<dbReference type="GO" id="GO:0009294">
    <property type="term" value="P:DNA-mediated transformation"/>
    <property type="evidence" value="ECO:0007669"/>
    <property type="project" value="InterPro"/>
</dbReference>